<feature type="non-terminal residue" evidence="5">
    <location>
        <position position="147"/>
    </location>
</feature>
<dbReference type="GO" id="GO:0009279">
    <property type="term" value="C:cell outer membrane"/>
    <property type="evidence" value="ECO:0007669"/>
    <property type="project" value="TreeGrafter"/>
</dbReference>
<dbReference type="InterPro" id="IPR014340">
    <property type="entry name" value="LptA"/>
</dbReference>
<dbReference type="PANTHER" id="PTHR36504:SF1">
    <property type="entry name" value="LIPOPOLYSACCHARIDE EXPORT SYSTEM PROTEIN LPTA"/>
    <property type="match status" value="1"/>
</dbReference>
<dbReference type="Gene3D" id="2.60.450.10">
    <property type="entry name" value="Lipopolysaccharide (LPS) transport protein A like domain"/>
    <property type="match status" value="1"/>
</dbReference>
<dbReference type="GO" id="GO:0030288">
    <property type="term" value="C:outer membrane-bounded periplasmic space"/>
    <property type="evidence" value="ECO:0007669"/>
    <property type="project" value="TreeGrafter"/>
</dbReference>
<reference evidence="5" key="1">
    <citation type="journal article" date="2015" name="Nature">
        <title>Complex archaea that bridge the gap between prokaryotes and eukaryotes.</title>
        <authorList>
            <person name="Spang A."/>
            <person name="Saw J.H."/>
            <person name="Jorgensen S.L."/>
            <person name="Zaremba-Niedzwiedzka K."/>
            <person name="Martijn J."/>
            <person name="Lind A.E."/>
            <person name="van Eijk R."/>
            <person name="Schleper C."/>
            <person name="Guy L."/>
            <person name="Ettema T.J."/>
        </authorList>
    </citation>
    <scope>NUCLEOTIDE SEQUENCE</scope>
</reference>
<proteinExistence type="predicted"/>
<feature type="domain" description="Organic solvent tolerance-like N-terminal" evidence="4">
    <location>
        <begin position="30"/>
        <end position="140"/>
    </location>
</feature>
<keyword evidence="3" id="KW-0574">Periplasm</keyword>
<gene>
    <name evidence="5" type="ORF">LCGC14_2535520</name>
</gene>
<comment type="caution">
    <text evidence="5">The sequence shown here is derived from an EMBL/GenBank/DDBJ whole genome shotgun (WGS) entry which is preliminary data.</text>
</comment>
<evidence type="ECO:0000256" key="1">
    <source>
        <dbReference type="ARBA" id="ARBA00022448"/>
    </source>
</evidence>
<dbReference type="PANTHER" id="PTHR36504">
    <property type="entry name" value="LIPOPOLYSACCHARIDE EXPORT SYSTEM PROTEIN LPTA"/>
    <property type="match status" value="1"/>
</dbReference>
<evidence type="ECO:0000256" key="3">
    <source>
        <dbReference type="ARBA" id="ARBA00022764"/>
    </source>
</evidence>
<name>A0A0F9ASN5_9ZZZZ</name>
<evidence type="ECO:0000259" key="4">
    <source>
        <dbReference type="Pfam" id="PF03968"/>
    </source>
</evidence>
<organism evidence="5">
    <name type="scientific">marine sediment metagenome</name>
    <dbReference type="NCBI Taxonomy" id="412755"/>
    <lineage>
        <taxon>unclassified sequences</taxon>
        <taxon>metagenomes</taxon>
        <taxon>ecological metagenomes</taxon>
    </lineage>
</organism>
<sequence>MRFKFIFLLVFIGWCSLTTALPSDRQQPIKIESDRAEKDDKKGTTVYEGSVVIRQGTIKINADKVTVYSDSNQVDKIICVGKPAYYQQRPNLEGGLVFASGNTIEYYLASDKIFLLKNASLEQNGTTITGDKINYDLRAEVVKASSG</sequence>
<dbReference type="EMBL" id="LAZR01041247">
    <property type="protein sequence ID" value="KKL12460.1"/>
    <property type="molecule type" value="Genomic_DNA"/>
</dbReference>
<evidence type="ECO:0000313" key="5">
    <source>
        <dbReference type="EMBL" id="KKL12460.1"/>
    </source>
</evidence>
<dbReference type="AlphaFoldDB" id="A0A0F9ASN5"/>
<dbReference type="GO" id="GO:0015920">
    <property type="term" value="P:lipopolysaccharide transport"/>
    <property type="evidence" value="ECO:0007669"/>
    <property type="project" value="InterPro"/>
</dbReference>
<dbReference type="Pfam" id="PF03968">
    <property type="entry name" value="LptD_N"/>
    <property type="match status" value="1"/>
</dbReference>
<dbReference type="InterPro" id="IPR052037">
    <property type="entry name" value="LPS_export_LptA"/>
</dbReference>
<dbReference type="InterPro" id="IPR005653">
    <property type="entry name" value="OstA-like_N"/>
</dbReference>
<evidence type="ECO:0000256" key="2">
    <source>
        <dbReference type="ARBA" id="ARBA00022729"/>
    </source>
</evidence>
<dbReference type="GO" id="GO:0001530">
    <property type="term" value="F:lipopolysaccharide binding"/>
    <property type="evidence" value="ECO:0007669"/>
    <property type="project" value="InterPro"/>
</dbReference>
<keyword evidence="1" id="KW-0813">Transport</keyword>
<keyword evidence="2" id="KW-0732">Signal</keyword>
<dbReference type="GO" id="GO:0017089">
    <property type="term" value="F:glycolipid transfer activity"/>
    <property type="evidence" value="ECO:0007669"/>
    <property type="project" value="TreeGrafter"/>
</dbReference>
<accession>A0A0F9ASN5</accession>
<dbReference type="NCBIfam" id="TIGR03002">
    <property type="entry name" value="outer_YhbN_LptA"/>
    <property type="match status" value="1"/>
</dbReference>
<protein>
    <recommendedName>
        <fullName evidence="4">Organic solvent tolerance-like N-terminal domain-containing protein</fullName>
    </recommendedName>
</protein>